<evidence type="ECO:0000313" key="3">
    <source>
        <dbReference type="EMBL" id="QDZ22366.1"/>
    </source>
</evidence>
<dbReference type="Pfam" id="PF16201">
    <property type="entry name" value="NopRA1"/>
    <property type="match status" value="1"/>
</dbReference>
<feature type="region of interest" description="Disordered" evidence="1">
    <location>
        <begin position="589"/>
        <end position="620"/>
    </location>
</feature>
<evidence type="ECO:0000259" key="2">
    <source>
        <dbReference type="Pfam" id="PF16201"/>
    </source>
</evidence>
<evidence type="ECO:0000313" key="4">
    <source>
        <dbReference type="Proteomes" id="UP000316726"/>
    </source>
</evidence>
<dbReference type="OrthoDB" id="72892at2759"/>
<dbReference type="STRING" id="1764295.A0A5B8MPG4"/>
<dbReference type="PANTHER" id="PTHR13500">
    <property type="entry name" value="NUCLEOLAR PRERIBOSOMAL-ASSOCIATED PROTEIN 1"/>
    <property type="match status" value="1"/>
</dbReference>
<feature type="domain" description="URB1 C-terminal" evidence="2">
    <location>
        <begin position="1668"/>
        <end position="1860"/>
    </location>
</feature>
<dbReference type="Proteomes" id="UP000316726">
    <property type="component" value="Chromosome 7"/>
</dbReference>
<feature type="region of interest" description="Disordered" evidence="1">
    <location>
        <begin position="189"/>
        <end position="214"/>
    </location>
</feature>
<dbReference type="SUPFAM" id="SSF48371">
    <property type="entry name" value="ARM repeat"/>
    <property type="match status" value="1"/>
</dbReference>
<reference evidence="3 4" key="1">
    <citation type="submission" date="2018-07" db="EMBL/GenBank/DDBJ databases">
        <title>The complete nuclear genome of the prasinophyte Chloropicon primus (CCMP1205).</title>
        <authorList>
            <person name="Pombert J.-F."/>
            <person name="Otis C."/>
            <person name="Turmel M."/>
            <person name="Lemieux C."/>
        </authorList>
    </citation>
    <scope>NUCLEOTIDE SEQUENCE [LARGE SCALE GENOMIC DNA]</scope>
    <source>
        <strain evidence="3 4">CCMP1205</strain>
    </source>
</reference>
<protein>
    <recommendedName>
        <fullName evidence="2">URB1 C-terminal domain-containing protein</fullName>
    </recommendedName>
</protein>
<evidence type="ECO:0000256" key="1">
    <source>
        <dbReference type="SAM" id="MobiDB-lite"/>
    </source>
</evidence>
<dbReference type="GO" id="GO:0005730">
    <property type="term" value="C:nucleolus"/>
    <property type="evidence" value="ECO:0007669"/>
    <property type="project" value="TreeGrafter"/>
</dbReference>
<dbReference type="GO" id="GO:0000463">
    <property type="term" value="P:maturation of LSU-rRNA from tricistronic rRNA transcript (SSU-rRNA, 5.8S rRNA, LSU-rRNA)"/>
    <property type="evidence" value="ECO:0007669"/>
    <property type="project" value="TreeGrafter"/>
</dbReference>
<sequence length="1948" mass="216157">MEQVVELALDAVRNHRIQESVYHLKCIAETYRNESVGGGGEEGGRLSKASPGKTIELLKEGLGSQALVNHSEGGGSILRCLSEYLASVSGADTDRVRSETSATTSDYASQWKADKLCKQVLRYHVKTLFFMVKSGNTEKQVEVMRVFKSMCKLGEWTAVEMMKRVDWAKMIDKCKGYSMGRRELSRLRAKKRRRSEVEKEGELGNAVEQDDGKRKDGDVVASARDAYVDFMVTVIELDQGDVWDLVCLRPVLFRALFTGFLTEGGAKNLKRVAGALRTHLFGGKHWSDFSMMKRHKLFQHQHLRLLCAAMDVHPGEAHGISEILLQLFARGKGQTLFPVSDRDFVLCMMSADDPKKVEGQSCLQETLRSSQYKSLENMVSSMKAYAFVVNKSLKYSRNLNHARWFKDLLVRDPLMGTFVFMHWKPNASQHRSVIHFVATESFVVWMSRMSLVLQALSGLRSVYRVIGSTVLRSGSDLGDDFDFDSFVESCLSAIVLPSAVVEKNAIMKSLQAGILHDNTLAVHKLLQLCHVLQENCSSFLALVQDSKAAHSAWTNALRTKMLTLLPDLKFLVAIHVHFRDQLYHKEEQKNNLSSKTAAPDCGGKVQASTSPEAEGGDRGQPRTMELVLLQSLRCQRSLGEMYTSFGFSWAESASKCVSDGLLNYSQRHKVELLDFLQLAAATDSEVTYSWKTLSMLFHMLLDAGAPNERISSLSRSAENLVIKLLLNTHLFEAYPAEVGIWVQNVKLCKASGKDPAKTSLIIDFLCRAVFQAVGKVTDFAFFLQSLSSDRPNGSKTEGARFGPLILLVVQQCCSFVSSQKRPDEEKAAIAEYVSSVARDLICLYEHSTTFLREAIAKLVQDAKDGNPGSPACLESHMGQVLELCTGGKQEGFLQQKLSASATCLHCHGESLHLLSFFNFITMASESLTNENWMVQVSVLASLNTLLDGVPVPARSVLPPQWFATLSKLIECFGPSIRKQDKGSAILSTHAISLIQKLGAFSKPLGLKASQDCERLLARVSLLVLESFESLKGERFLLEGVQSNLLLEVLVNILSMKEPNDACVSFFVDLLDRGGDRSENEEKGEGEVRFQLRILHLMLNGCSKAGKDCVATGWQRDFMLGVISSISHGLAQSSRSRKEHSATFFCLLAEMQPVVALDTTFYEFMFKSLIETKGGSKTFECITRILAHRPAAMRVAIEGDKGFKRYMRELETPHFAKLCGPLEMYSRTISASAQVSGSDNSKIEGNHRKIASLCFERSLSHLFSMDSDPAGAKAMANLVQTLAKGSDFFLLDVEKGLKRCKESKARIAERNATALLPPMLSAICGLKRIVPKEEQSDFALFLLGFFEQHGVHRAIMHVSRSKSKSKDDASLGFLSDVLDVFCFLLEACPESAKVAPIMRDFMPVIVKSAFGDGRMLRHLAEFGTKMHAIFRDSAAQGMEESKSGWFVQYTTELVDLLISHSRFKTMLFDDQEGSSPRRGENRTCMGSILTSGLSIECTPEKPPQGCRKDLFRALEELLSIGNLFALYESEEGKRQCQQLHSMLLSAYGCRTSPGDSSLLQLMKTLAKQGRGGVESFRHHQFLWGDAFRRYYMCTLQGGGDQETALKSIVLNVQLPQIRVDTLARTIHYILGDSAYAGDSYDPWFLLSFVKHHVESGTLDYEASIFKGFLSLSLAGLSSSLPGLAKASFEALEAYCGPSVSLDFKGGKLVGDLLKKARAMATETEREDGRIPAPATVLASELVLCLVHESNFMHATAKKLLGRESTFDASNIPVFLDLLHTSSPDYVRYQSWLLRYLHVSLSHEADFGPFRKRFAFEVLMGFATAAFSDLEIVKAILLLLKKASGFEKFAYQLVYKRNVLPWLIGLLQTEGRAAARSSVLLVATLDTMLSFLRMATKLQWAVGLSVCNDVSSLALRLREDGAPEAAAKVLDDILAEVSRVPGREVVREER</sequence>
<proteinExistence type="predicted"/>
<name>A0A5B8MPG4_9CHLO</name>
<keyword evidence="4" id="KW-1185">Reference proteome</keyword>
<dbReference type="InterPro" id="IPR032436">
    <property type="entry name" value="URB1_C"/>
</dbReference>
<dbReference type="PANTHER" id="PTHR13500:SF0">
    <property type="entry name" value="NUCLEOLAR PRE-RIBOSOMAL-ASSOCIATED PROTEIN 1"/>
    <property type="match status" value="1"/>
</dbReference>
<gene>
    <name evidence="3" type="ORF">A3770_07p48840</name>
</gene>
<dbReference type="GO" id="GO:0000466">
    <property type="term" value="P:maturation of 5.8S rRNA from tricistronic rRNA transcript (SSU-rRNA, 5.8S rRNA, LSU-rRNA)"/>
    <property type="evidence" value="ECO:0007669"/>
    <property type="project" value="TreeGrafter"/>
</dbReference>
<accession>A0A5B8MPG4</accession>
<dbReference type="InterPro" id="IPR039844">
    <property type="entry name" value="URB1"/>
</dbReference>
<organism evidence="3 4">
    <name type="scientific">Chloropicon primus</name>
    <dbReference type="NCBI Taxonomy" id="1764295"/>
    <lineage>
        <taxon>Eukaryota</taxon>
        <taxon>Viridiplantae</taxon>
        <taxon>Chlorophyta</taxon>
        <taxon>Chloropicophyceae</taxon>
        <taxon>Chloropicales</taxon>
        <taxon>Chloropicaceae</taxon>
        <taxon>Chloropicon</taxon>
    </lineage>
</organism>
<dbReference type="InterPro" id="IPR016024">
    <property type="entry name" value="ARM-type_fold"/>
</dbReference>
<dbReference type="EMBL" id="CP031040">
    <property type="protein sequence ID" value="QDZ22366.1"/>
    <property type="molecule type" value="Genomic_DNA"/>
</dbReference>